<dbReference type="GO" id="GO:0000246">
    <property type="term" value="F:Delta24(24-1) sterol reductase activity"/>
    <property type="evidence" value="ECO:0007669"/>
    <property type="project" value="TreeGrafter"/>
</dbReference>
<feature type="domain" description="FAD-binding PCMH-type" evidence="7">
    <location>
        <begin position="1"/>
        <end position="172"/>
    </location>
</feature>
<sequence>MDAKKFKQHKIATESLIAQIKSFIAADTKFRIYHGDTNGTRPSTRKASEVLDISGLNNIIKIDGAKKIAVVEPNVSMDALVTAALKHGLIPKVVPEFPGITVGGSFSGTAAESSSFQHGYFDQSVISVEIILPDGRLIKASREENPDLFNGAIGACGTLGVCTLFEIQLVEAHRYVELRYIPVHSISDATEKLKLYTDNVSFVNFVEAILFGPTSGVIILGTFTDDAKKGVPIVRFSRAQDPWFYLHAHESIAHARHTDCDTCSYSKARDPCAKGTVVELVPVKDYLFRYDRGAFWMGTYGQKPALFNRFSRFFMNPLMHTRNLYRTMHHSGRSQAFIVQDLAIPQENIEKFLKWADDSLHVYPMWLCPIKAKTEATLHLANGLDTDQTIINVGLWGLKTASWPLYESPIGAAAFKRFVEDNRNIEKKVRQLGGLKWLYAHHYYTEEEFWAIYGKEKYDDLRKKYGAEGLPSIWDKTNNAAGDHVEKAPFWKAVMLTIFGRDHLLN</sequence>
<keyword evidence="9" id="KW-1185">Reference proteome</keyword>
<evidence type="ECO:0000256" key="4">
    <source>
        <dbReference type="ARBA" id="ARBA00022989"/>
    </source>
</evidence>
<evidence type="ECO:0000313" key="8">
    <source>
        <dbReference type="EMBL" id="KAF0325811.1"/>
    </source>
</evidence>
<evidence type="ECO:0000256" key="2">
    <source>
        <dbReference type="ARBA" id="ARBA00012405"/>
    </source>
</evidence>
<evidence type="ECO:0000256" key="5">
    <source>
        <dbReference type="ARBA" id="ARBA00023002"/>
    </source>
</evidence>
<dbReference type="Pfam" id="PF01565">
    <property type="entry name" value="FAD_binding_4"/>
    <property type="match status" value="1"/>
</dbReference>
<dbReference type="PROSITE" id="PS51387">
    <property type="entry name" value="FAD_PCMH"/>
    <property type="match status" value="1"/>
</dbReference>
<keyword evidence="4" id="KW-1133">Transmembrane helix</keyword>
<gene>
    <name evidence="8" type="ORF">GQ607_006943</name>
</gene>
<keyword evidence="3" id="KW-0812">Transmembrane</keyword>
<proteinExistence type="predicted"/>
<dbReference type="GO" id="GO:0008202">
    <property type="term" value="P:steroid metabolic process"/>
    <property type="evidence" value="ECO:0007669"/>
    <property type="project" value="TreeGrafter"/>
</dbReference>
<dbReference type="Proteomes" id="UP000434172">
    <property type="component" value="Unassembled WGS sequence"/>
</dbReference>
<comment type="subcellular location">
    <subcellularLocation>
        <location evidence="1">Membrane</location>
        <topology evidence="1">Single-pass membrane protein</topology>
    </subcellularLocation>
</comment>
<dbReference type="GO" id="GO:0050614">
    <property type="term" value="F:Delta24-sterol reductase activity"/>
    <property type="evidence" value="ECO:0007669"/>
    <property type="project" value="UniProtKB-EC"/>
</dbReference>
<dbReference type="InterPro" id="IPR016166">
    <property type="entry name" value="FAD-bd_PCMH"/>
</dbReference>
<reference evidence="8 9" key="1">
    <citation type="submission" date="2019-12" db="EMBL/GenBank/DDBJ databases">
        <title>A genome sequence resource for the geographically widespread anthracnose pathogen Colletotrichum asianum.</title>
        <authorList>
            <person name="Meng Y."/>
        </authorList>
    </citation>
    <scope>NUCLEOTIDE SEQUENCE [LARGE SCALE GENOMIC DNA]</scope>
    <source>
        <strain evidence="8 9">ICMP 18580</strain>
    </source>
</reference>
<dbReference type="Gene3D" id="3.30.465.10">
    <property type="match status" value="1"/>
</dbReference>
<name>A0A8H3ZTJ9_9PEZI</name>
<keyword evidence="5" id="KW-0560">Oxidoreductase</keyword>
<organism evidence="8 9">
    <name type="scientific">Colletotrichum asianum</name>
    <dbReference type="NCBI Taxonomy" id="702518"/>
    <lineage>
        <taxon>Eukaryota</taxon>
        <taxon>Fungi</taxon>
        <taxon>Dikarya</taxon>
        <taxon>Ascomycota</taxon>
        <taxon>Pezizomycotina</taxon>
        <taxon>Sordariomycetes</taxon>
        <taxon>Hypocreomycetidae</taxon>
        <taxon>Glomerellales</taxon>
        <taxon>Glomerellaceae</taxon>
        <taxon>Colletotrichum</taxon>
        <taxon>Colletotrichum gloeosporioides species complex</taxon>
    </lineage>
</organism>
<dbReference type="GO" id="GO:0016020">
    <property type="term" value="C:membrane"/>
    <property type="evidence" value="ECO:0007669"/>
    <property type="project" value="UniProtKB-SubCell"/>
</dbReference>
<evidence type="ECO:0000256" key="1">
    <source>
        <dbReference type="ARBA" id="ARBA00004167"/>
    </source>
</evidence>
<protein>
    <recommendedName>
        <fullName evidence="2">Delta(24)-sterol reductase</fullName>
        <ecNumber evidence="2">1.3.1.72</ecNumber>
    </recommendedName>
</protein>
<comment type="caution">
    <text evidence="8">The sequence shown here is derived from an EMBL/GenBank/DDBJ whole genome shotgun (WGS) entry which is preliminary data.</text>
</comment>
<dbReference type="InterPro" id="IPR006094">
    <property type="entry name" value="Oxid_FAD_bind_N"/>
</dbReference>
<dbReference type="PANTHER" id="PTHR10801">
    <property type="entry name" value="24-DEHYDROCHOLESTEROL REDUCTASE"/>
    <property type="match status" value="1"/>
</dbReference>
<evidence type="ECO:0000256" key="3">
    <source>
        <dbReference type="ARBA" id="ARBA00022692"/>
    </source>
</evidence>
<evidence type="ECO:0000313" key="9">
    <source>
        <dbReference type="Proteomes" id="UP000434172"/>
    </source>
</evidence>
<dbReference type="GO" id="GO:0005737">
    <property type="term" value="C:cytoplasm"/>
    <property type="evidence" value="ECO:0007669"/>
    <property type="project" value="TreeGrafter"/>
</dbReference>
<dbReference type="GO" id="GO:0071949">
    <property type="term" value="F:FAD binding"/>
    <property type="evidence" value="ECO:0007669"/>
    <property type="project" value="InterPro"/>
</dbReference>
<dbReference type="InterPro" id="IPR036318">
    <property type="entry name" value="FAD-bd_PCMH-like_sf"/>
</dbReference>
<evidence type="ECO:0000259" key="7">
    <source>
        <dbReference type="PROSITE" id="PS51387"/>
    </source>
</evidence>
<keyword evidence="6" id="KW-0472">Membrane</keyword>
<dbReference type="OrthoDB" id="415825at2759"/>
<dbReference type="SUPFAM" id="SSF56176">
    <property type="entry name" value="FAD-binding/transporter-associated domain-like"/>
    <property type="match status" value="1"/>
</dbReference>
<dbReference type="EMBL" id="WOWK01000034">
    <property type="protein sequence ID" value="KAF0325811.1"/>
    <property type="molecule type" value="Genomic_DNA"/>
</dbReference>
<dbReference type="AlphaFoldDB" id="A0A8H3ZTJ9"/>
<dbReference type="EC" id="1.3.1.72" evidence="2"/>
<dbReference type="InterPro" id="IPR016169">
    <property type="entry name" value="FAD-bd_PCMH_sub2"/>
</dbReference>
<evidence type="ECO:0000256" key="6">
    <source>
        <dbReference type="ARBA" id="ARBA00023136"/>
    </source>
</evidence>
<dbReference type="PANTHER" id="PTHR10801:SF0">
    <property type="entry name" value="DELTA(24)-STEROL REDUCTASE"/>
    <property type="match status" value="1"/>
</dbReference>
<dbReference type="InterPro" id="IPR040165">
    <property type="entry name" value="Diminuto-like"/>
</dbReference>
<accession>A0A8H3ZTJ9</accession>